<organism evidence="1">
    <name type="scientific">Fusarium oxysporum f. sp. vasinfectum 25433</name>
    <dbReference type="NCBI Taxonomy" id="1089449"/>
    <lineage>
        <taxon>Eukaryota</taxon>
        <taxon>Fungi</taxon>
        <taxon>Dikarya</taxon>
        <taxon>Ascomycota</taxon>
        <taxon>Pezizomycotina</taxon>
        <taxon>Sordariomycetes</taxon>
        <taxon>Hypocreomycetidae</taxon>
        <taxon>Hypocreales</taxon>
        <taxon>Nectriaceae</taxon>
        <taxon>Fusarium</taxon>
        <taxon>Fusarium oxysporum species complex</taxon>
    </lineage>
</organism>
<protein>
    <submittedName>
        <fullName evidence="1">Uncharacterized protein</fullName>
    </submittedName>
</protein>
<reference evidence="1" key="1">
    <citation type="submission" date="2011-11" db="EMBL/GenBank/DDBJ databases">
        <title>The Genome Sequence of Fusarium oxysporum Cotton.</title>
        <authorList>
            <consortium name="The Broad Institute Genome Sequencing Platform"/>
            <person name="Ma L.-J."/>
            <person name="Gale L.R."/>
            <person name="Schwartz D.C."/>
            <person name="Zhou S."/>
            <person name="Corby-Kistler H."/>
            <person name="Young S.K."/>
            <person name="Zeng Q."/>
            <person name="Gargeya S."/>
            <person name="Fitzgerald M."/>
            <person name="Haas B."/>
            <person name="Abouelleil A."/>
            <person name="Alvarado L."/>
            <person name="Arachchi H.M."/>
            <person name="Berlin A."/>
            <person name="Brown A."/>
            <person name="Chapman S.B."/>
            <person name="Chen Z."/>
            <person name="Dunbar C."/>
            <person name="Freedman E."/>
            <person name="Gearin G."/>
            <person name="Goldberg J."/>
            <person name="Griggs A."/>
            <person name="Gujja S."/>
            <person name="Heiman D."/>
            <person name="Howarth C."/>
            <person name="Larson L."/>
            <person name="Lui A."/>
            <person name="MacDonald P.J.P."/>
            <person name="Montmayeur A."/>
            <person name="Murphy C."/>
            <person name="Neiman D."/>
            <person name="Pearson M."/>
            <person name="Priest M."/>
            <person name="Roberts A."/>
            <person name="Saif S."/>
            <person name="Shea T."/>
            <person name="Shenoy N."/>
            <person name="Sisk P."/>
            <person name="Stolte C."/>
            <person name="Sykes S."/>
            <person name="Wortman J."/>
            <person name="Nusbaum C."/>
            <person name="Birren B."/>
        </authorList>
    </citation>
    <scope>NUCLEOTIDE SEQUENCE [LARGE SCALE GENOMIC DNA]</scope>
    <source>
        <strain evidence="1">25433</strain>
    </source>
</reference>
<name>X0KHD8_FUSOX</name>
<dbReference type="Proteomes" id="UP000030701">
    <property type="component" value="Unassembled WGS sequence"/>
</dbReference>
<dbReference type="AlphaFoldDB" id="X0KHD8"/>
<evidence type="ECO:0000313" key="1">
    <source>
        <dbReference type="EMBL" id="EXM13039.1"/>
    </source>
</evidence>
<sequence length="194" mass="21390">MKPRTNTQTSSNLTHSKHISTIIAIATPIVTTPVPVIREKAPPASNEMVLRRPASPFDGRGAGDPQIGKCSHSCKTVQCILKKLYKKASYFKAKGNTTSIATHMPPSRRRPNACLSTCTSVIPYDPDGIPSSPPPPYDPGDHWPRLSWTEAQVQMERFLMPLGLDSCLARRRRILVYIACSVLVATRRESILAE</sequence>
<reference evidence="1" key="2">
    <citation type="submission" date="2012-05" db="EMBL/GenBank/DDBJ databases">
        <title>The Genome Annotation of Fusarium oxysporum Cotton.</title>
        <authorList>
            <consortium name="The Broad Institute Genomics Platform"/>
            <person name="Ma L.-J."/>
            <person name="Corby-Kistler H."/>
            <person name="Broz K."/>
            <person name="Gale L.R."/>
            <person name="Jonkers W."/>
            <person name="O'Donnell K."/>
            <person name="Ploetz R."/>
            <person name="Steinberg C."/>
            <person name="Schwartz D.C."/>
            <person name="VanEtten H."/>
            <person name="Zhou S."/>
            <person name="Young S.K."/>
            <person name="Zeng Q."/>
            <person name="Gargeya S."/>
            <person name="Fitzgerald M."/>
            <person name="Abouelleil A."/>
            <person name="Alvarado L."/>
            <person name="Chapman S.B."/>
            <person name="Gainer-Dewar J."/>
            <person name="Goldberg J."/>
            <person name="Griggs A."/>
            <person name="Gujja S."/>
            <person name="Hansen M."/>
            <person name="Howarth C."/>
            <person name="Imamovic A."/>
            <person name="Ireland A."/>
            <person name="Larimer J."/>
            <person name="McCowan C."/>
            <person name="Murphy C."/>
            <person name="Pearson M."/>
            <person name="Poon T.W."/>
            <person name="Priest M."/>
            <person name="Roberts A."/>
            <person name="Saif S."/>
            <person name="Shea T."/>
            <person name="Sykes S."/>
            <person name="Wortman J."/>
            <person name="Nusbaum C."/>
            <person name="Birren B."/>
        </authorList>
    </citation>
    <scope>NUCLEOTIDE SEQUENCE</scope>
    <source>
        <strain evidence="1">25433</strain>
    </source>
</reference>
<dbReference type="EMBL" id="JH658188">
    <property type="protein sequence ID" value="EXM13039.1"/>
    <property type="molecule type" value="Genomic_DNA"/>
</dbReference>
<proteinExistence type="predicted"/>
<gene>
    <name evidence="1" type="ORF">FOTG_18492</name>
</gene>
<dbReference type="HOGENOM" id="CLU_1402492_0_0_1"/>
<accession>X0KHD8</accession>